<name>A0AAN8ZDE9_9MAGN</name>
<keyword evidence="5" id="KW-0175">Coiled coil</keyword>
<evidence type="ECO:0000256" key="6">
    <source>
        <dbReference type="SAM" id="MobiDB-lite"/>
    </source>
</evidence>
<evidence type="ECO:0000256" key="2">
    <source>
        <dbReference type="ARBA" id="ARBA00022692"/>
    </source>
</evidence>
<keyword evidence="10" id="KW-1185">Reference proteome</keyword>
<dbReference type="PANTHER" id="PTHR31422:SF3">
    <property type="entry name" value="GTD-BINDING DOMAIN-CONTAINING PROTEIN"/>
    <property type="match status" value="1"/>
</dbReference>
<protein>
    <submittedName>
        <fullName evidence="9">GTD-binding domain</fullName>
    </submittedName>
</protein>
<dbReference type="GO" id="GO:0080115">
    <property type="term" value="F:myosin XI tail binding"/>
    <property type="evidence" value="ECO:0007669"/>
    <property type="project" value="UniProtKB-ARBA"/>
</dbReference>
<evidence type="ECO:0000259" key="8">
    <source>
        <dbReference type="PROSITE" id="PS51775"/>
    </source>
</evidence>
<evidence type="ECO:0000256" key="3">
    <source>
        <dbReference type="ARBA" id="ARBA00022989"/>
    </source>
</evidence>
<dbReference type="EMBL" id="JBAMMX010000012">
    <property type="protein sequence ID" value="KAK6929598.1"/>
    <property type="molecule type" value="Genomic_DNA"/>
</dbReference>
<comment type="caution">
    <text evidence="9">The sequence shown here is derived from an EMBL/GenBank/DDBJ whole genome shotgun (WGS) entry which is preliminary data.</text>
</comment>
<comment type="subcellular location">
    <subcellularLocation>
        <location evidence="1">Membrane</location>
    </subcellularLocation>
</comment>
<dbReference type="Proteomes" id="UP001370490">
    <property type="component" value="Unassembled WGS sequence"/>
</dbReference>
<organism evidence="9 10">
    <name type="scientific">Dillenia turbinata</name>
    <dbReference type="NCBI Taxonomy" id="194707"/>
    <lineage>
        <taxon>Eukaryota</taxon>
        <taxon>Viridiplantae</taxon>
        <taxon>Streptophyta</taxon>
        <taxon>Embryophyta</taxon>
        <taxon>Tracheophyta</taxon>
        <taxon>Spermatophyta</taxon>
        <taxon>Magnoliopsida</taxon>
        <taxon>eudicotyledons</taxon>
        <taxon>Gunneridae</taxon>
        <taxon>Pentapetalae</taxon>
        <taxon>Dilleniales</taxon>
        <taxon>Dilleniaceae</taxon>
        <taxon>Dillenia</taxon>
    </lineage>
</organism>
<feature type="domain" description="GTD-binding" evidence="8">
    <location>
        <begin position="271"/>
        <end position="369"/>
    </location>
</feature>
<dbReference type="AlphaFoldDB" id="A0AAN8ZDE9"/>
<gene>
    <name evidence="9" type="ORF">RJ641_003692</name>
</gene>
<dbReference type="Pfam" id="PF04576">
    <property type="entry name" value="Zein-binding"/>
    <property type="match status" value="1"/>
</dbReference>
<evidence type="ECO:0000313" key="10">
    <source>
        <dbReference type="Proteomes" id="UP001370490"/>
    </source>
</evidence>
<dbReference type="PROSITE" id="PS51775">
    <property type="entry name" value="GTD_BINDING"/>
    <property type="match status" value="1"/>
</dbReference>
<dbReference type="PANTHER" id="PTHR31422">
    <property type="entry name" value="BNAANNG28530D PROTEIN"/>
    <property type="match status" value="1"/>
</dbReference>
<keyword evidence="3 7" id="KW-1133">Transmembrane helix</keyword>
<feature type="region of interest" description="Disordered" evidence="6">
    <location>
        <begin position="236"/>
        <end position="270"/>
    </location>
</feature>
<accession>A0AAN8ZDE9</accession>
<reference evidence="9 10" key="1">
    <citation type="submission" date="2023-12" db="EMBL/GenBank/DDBJ databases">
        <title>A high-quality genome assembly for Dillenia turbinata (Dilleniales).</title>
        <authorList>
            <person name="Chanderbali A."/>
        </authorList>
    </citation>
    <scope>NUCLEOTIDE SEQUENCE [LARGE SCALE GENOMIC DNA]</scope>
    <source>
        <strain evidence="9">LSX21</strain>
        <tissue evidence="9">Leaf</tissue>
    </source>
</reference>
<keyword evidence="2 7" id="KW-0812">Transmembrane</keyword>
<evidence type="ECO:0000256" key="1">
    <source>
        <dbReference type="ARBA" id="ARBA00004370"/>
    </source>
</evidence>
<feature type="transmembrane region" description="Helical" evidence="7">
    <location>
        <begin position="12"/>
        <end position="39"/>
    </location>
</feature>
<keyword evidence="4 7" id="KW-0472">Membrane</keyword>
<proteinExistence type="predicted"/>
<evidence type="ECO:0000256" key="5">
    <source>
        <dbReference type="SAM" id="Coils"/>
    </source>
</evidence>
<feature type="coiled-coil region" evidence="5">
    <location>
        <begin position="305"/>
        <end position="371"/>
    </location>
</feature>
<evidence type="ECO:0000256" key="7">
    <source>
        <dbReference type="SAM" id="Phobius"/>
    </source>
</evidence>
<dbReference type="InterPro" id="IPR007656">
    <property type="entry name" value="GTD-bd"/>
</dbReference>
<dbReference type="GO" id="GO:0016020">
    <property type="term" value="C:membrane"/>
    <property type="evidence" value="ECO:0007669"/>
    <property type="project" value="UniProtKB-SubCell"/>
</dbReference>
<evidence type="ECO:0000256" key="4">
    <source>
        <dbReference type="ARBA" id="ARBA00023136"/>
    </source>
</evidence>
<sequence length="784" mass="88569">MATCEAIHNSWTFCALIGAFLDLYLTYLMLCGAFLAFLASKFLSLFGFSLPCPCNGLFGNPNTTNCVQTLLVEYPVRKISSLQLSVKNRFPFDSVFAKDPNCVNVKLIRDRICDDHRRNSLEFDGEASCSSVSEARGSRNDQLGFQKLGLDVKGKGVVNHQRVRSGIRRRRKVSGDYGKFVRGFSSDRSVSDGQNVDNLGLAIDEEKLEPNGFVVGGEAPVAIRLDERVPCDFESYEPVDEKNTSERNSSSLERLRCSAPGEKSSDGDERNAIRMLEQALEEEHAAHAALDLELEKERSAAASAADEAMAMILRLQEEKASIEMEARQYQRMIEEKTAYDAEEMNILKEILVRREREKHFLEKEVEAYRRMMIEGNVQLEGNIHDMTYGQEQQLDFSLDSSGDPVVMQQHLSTTTNEKEKLYSVKKSIDFGNASIKKQNMTLSFGKELPIPKWDEDAEFLKSDILAPPSIDKHHRQVLGCDGECNQQVEEKGMIFEDEKATEQREVHKLDVCLELYESTNVPEHTSLEKTITLVAEQHDGAGQPIKSLNTRNVSEIHSPDVVTNLPNHCQVSHQESNDLCSSKNETDPCIYDVHIVDNESNLHTDVSGSIRIPIKTDDVSNPIKPVFPSEVAQLQTIDVLNEGPTTIRIESEPEMNRSSSETANGFPPMARSHVRAFLSDMRRNSMSAADLERSKLDSEVEWLQKRLKVVQEGREKLNFSMEHKEGETVQLQILEDIVRQLREIRQLTDPGKAMRQASLPPPYSKIASKKRRWRRVSLELHQST</sequence>
<evidence type="ECO:0000313" key="9">
    <source>
        <dbReference type="EMBL" id="KAK6929598.1"/>
    </source>
</evidence>